<dbReference type="AlphaFoldDB" id="I7Z9V4"/>
<dbReference type="Proteomes" id="UP000003704">
    <property type="component" value="Unassembled WGS sequence"/>
</dbReference>
<organism evidence="1 2">
    <name type="scientific">Hydrocarboniphaga effusa AP103</name>
    <dbReference type="NCBI Taxonomy" id="1172194"/>
    <lineage>
        <taxon>Bacteria</taxon>
        <taxon>Pseudomonadati</taxon>
        <taxon>Pseudomonadota</taxon>
        <taxon>Gammaproteobacteria</taxon>
        <taxon>Nevskiales</taxon>
        <taxon>Nevskiaceae</taxon>
        <taxon>Hydrocarboniphaga</taxon>
    </lineage>
</organism>
<gene>
    <name evidence="1" type="ORF">WQQ_38140</name>
</gene>
<name>I7Z9V4_9GAMM</name>
<sequence length="93" mass="10048">MRELVFELRFKGEAGKPLLSPYKQIYTGDMQAFFELQCPSRECAGGGFDLSTAADRAAGSHDGISHGLIKCRGVAQGSACVVELQYEIVAFTT</sequence>
<evidence type="ECO:0000313" key="1">
    <source>
        <dbReference type="EMBL" id="EIT68619.1"/>
    </source>
</evidence>
<keyword evidence="2" id="KW-1185">Reference proteome</keyword>
<dbReference type="EMBL" id="AKGD01000003">
    <property type="protein sequence ID" value="EIT68619.1"/>
    <property type="molecule type" value="Genomic_DNA"/>
</dbReference>
<reference evidence="1 2" key="1">
    <citation type="journal article" date="2012" name="J. Bacteriol.">
        <title>Genome Sequence of n-Alkane-Degrading Hydrocarboniphaga effusa Strain AP103T (ATCC BAA-332T).</title>
        <authorList>
            <person name="Chang H.K."/>
            <person name="Zylstra G.J."/>
            <person name="Chae J.C."/>
        </authorList>
    </citation>
    <scope>NUCLEOTIDE SEQUENCE [LARGE SCALE GENOMIC DNA]</scope>
    <source>
        <strain evidence="1 2">AP103</strain>
    </source>
</reference>
<accession>I7Z9V4</accession>
<dbReference type="STRING" id="1172194.WQQ_38140"/>
<protein>
    <submittedName>
        <fullName evidence="1">Uncharacterized protein</fullName>
    </submittedName>
</protein>
<proteinExistence type="predicted"/>
<comment type="caution">
    <text evidence="1">The sequence shown here is derived from an EMBL/GenBank/DDBJ whole genome shotgun (WGS) entry which is preliminary data.</text>
</comment>
<dbReference type="OrthoDB" id="7063297at2"/>
<evidence type="ECO:0000313" key="2">
    <source>
        <dbReference type="Proteomes" id="UP000003704"/>
    </source>
</evidence>
<dbReference type="RefSeq" id="WP_007186749.1">
    <property type="nucleotide sequence ID" value="NZ_AKGD01000003.1"/>
</dbReference>